<dbReference type="AlphaFoldDB" id="V9HK89"/>
<gene>
    <name evidence="2" type="ORF">HMPREF9021_01878</name>
</gene>
<sequence>MAQKNIPNMIIRQLANPKNWTKKKMVALGVAVATALVANQFQNKNTTTTSQKGKIYTAKVIKVADGDTATVVDTHGAQHKIRFAYIDAPEKAQAYGMASKDALTKLIDGKNVEIHVTDVDRYQREVSVIKFNGMDINYEQIKNGNAWHYQTYAQKSQPRTEYNQYAAALGANDNSKKEAKDLRYCFHATIPNLCHVPKHAYK</sequence>
<dbReference type="KEGG" id="smur:BWP33_03455"/>
<dbReference type="PROSITE" id="PS50830">
    <property type="entry name" value="TNASE_3"/>
    <property type="match status" value="1"/>
</dbReference>
<dbReference type="SUPFAM" id="SSF50199">
    <property type="entry name" value="Staphylococcal nuclease"/>
    <property type="match status" value="1"/>
</dbReference>
<reference evidence="2 3" key="2">
    <citation type="submission" date="2011-10" db="EMBL/GenBank/DDBJ databases">
        <title>The Genome Sequence of Simonsiella muelleri ATCC 29453.</title>
        <authorList>
            <consortium name="The Broad Institute Genome Sequencing Platform"/>
            <consortium name="The Broad Institute Genome Sequencing Center for Infectious Disease"/>
            <person name="Earl A."/>
            <person name="Ward D."/>
            <person name="Feldgarden M."/>
            <person name="Gevers D."/>
            <person name="Izard J."/>
            <person name="Baranova O.V."/>
            <person name="Blanton J.M."/>
            <person name="Tanner A.C."/>
            <person name="Dewhirst F."/>
            <person name="Young S.K."/>
            <person name="Zeng Q."/>
            <person name="Gargeya S."/>
            <person name="Fitzgerald M."/>
            <person name="Haas B."/>
            <person name="Abouelleil A."/>
            <person name="Alvarado L."/>
            <person name="Arachchi H.M."/>
            <person name="Berlin A."/>
            <person name="Brown A."/>
            <person name="Chapman S.B."/>
            <person name="Chen Z."/>
            <person name="Dunbar C."/>
            <person name="Freedman E."/>
            <person name="Gearin G."/>
            <person name="Goldberg J."/>
            <person name="Griggs A."/>
            <person name="Gujja S."/>
            <person name="Heiman D."/>
            <person name="Howarth C."/>
            <person name="Larson L."/>
            <person name="Lui A."/>
            <person name="MacDonald P.J.P."/>
            <person name="Montmayeur A."/>
            <person name="Murphy C."/>
            <person name="Neiman D."/>
            <person name="Pearson M."/>
            <person name="Priest M."/>
            <person name="Roberts A."/>
            <person name="Saif S."/>
            <person name="Shea T."/>
            <person name="Shenoy N."/>
            <person name="Sisk P."/>
            <person name="Stolte C."/>
            <person name="Sykes S."/>
            <person name="Wortman J."/>
            <person name="Nusbaum C."/>
            <person name="Birren B."/>
        </authorList>
    </citation>
    <scope>NUCLEOTIDE SEQUENCE [LARGE SCALE GENOMIC DNA]</scope>
    <source>
        <strain evidence="2 3">ATCC 29453</strain>
    </source>
</reference>
<dbReference type="eggNOG" id="COG1525">
    <property type="taxonomic scope" value="Bacteria"/>
</dbReference>
<dbReference type="Pfam" id="PF00565">
    <property type="entry name" value="SNase"/>
    <property type="match status" value="1"/>
</dbReference>
<evidence type="ECO:0000313" key="3">
    <source>
        <dbReference type="Proteomes" id="UP000017813"/>
    </source>
</evidence>
<organism evidence="2 3">
    <name type="scientific">Simonsiella muelleri ATCC 29453</name>
    <dbReference type="NCBI Taxonomy" id="641147"/>
    <lineage>
        <taxon>Bacteria</taxon>
        <taxon>Pseudomonadati</taxon>
        <taxon>Pseudomonadota</taxon>
        <taxon>Betaproteobacteria</taxon>
        <taxon>Neisseriales</taxon>
        <taxon>Neisseriaceae</taxon>
        <taxon>Simonsiella</taxon>
    </lineage>
</organism>
<evidence type="ECO:0000259" key="1">
    <source>
        <dbReference type="PROSITE" id="PS50830"/>
    </source>
</evidence>
<proteinExistence type="predicted"/>
<dbReference type="SMART" id="SM00318">
    <property type="entry name" value="SNc"/>
    <property type="match status" value="1"/>
</dbReference>
<dbReference type="EMBL" id="ADCY02000058">
    <property type="protein sequence ID" value="EFG30250.1"/>
    <property type="molecule type" value="Genomic_DNA"/>
</dbReference>
<accession>V9HK89</accession>
<feature type="domain" description="TNase-like" evidence="1">
    <location>
        <begin position="54"/>
        <end position="182"/>
    </location>
</feature>
<dbReference type="STRING" id="641147.HMPREF9021_01878"/>
<dbReference type="InterPro" id="IPR035437">
    <property type="entry name" value="SNase_OB-fold_sf"/>
</dbReference>
<reference evidence="2 3" key="1">
    <citation type="submission" date="2010-03" db="EMBL/GenBank/DDBJ databases">
        <authorList>
            <consortium name="The Broad Institute Genome Sequencing Platform"/>
            <person name="Ward D."/>
            <person name="Earl A."/>
            <person name="Feldgarden M."/>
            <person name="Gevers D."/>
            <person name="Young S."/>
            <person name="Zeng Q."/>
            <person name="Koehrsen M."/>
            <person name="Alvarado L."/>
            <person name="Berlin A.M."/>
            <person name="Borenstein D."/>
            <person name="Chapman S.B."/>
            <person name="Chen Z."/>
            <person name="Engels R."/>
            <person name="Freedman E."/>
            <person name="Gellesch M."/>
            <person name="Goldberg J."/>
            <person name="Griggs A."/>
            <person name="Gujja S."/>
            <person name="Heilman E.R."/>
            <person name="Heiman D.I."/>
            <person name="Hepburn T.A."/>
            <person name="Howarth C."/>
            <person name="Jen D."/>
            <person name="Larson L."/>
            <person name="Mehta T."/>
            <person name="Park D."/>
            <person name="Pearson M."/>
            <person name="Richards J."/>
            <person name="Roberts A."/>
            <person name="Saif S."/>
            <person name="Shea T.D."/>
            <person name="Shenoy N."/>
            <person name="Sisk P."/>
            <person name="Stolte C."/>
            <person name="Sykes S.N."/>
            <person name="Walk T."/>
            <person name="White J."/>
            <person name="Yandava C."/>
            <person name="Izard J."/>
            <person name="Baranova O.V."/>
            <person name="Blanton J.M."/>
            <person name="Tanner A.C."/>
            <person name="Dewhirst F."/>
            <person name="Haas B."/>
            <person name="Nusbaum C."/>
            <person name="Birren B."/>
        </authorList>
    </citation>
    <scope>NUCLEOTIDE SEQUENCE [LARGE SCALE GENOMIC DNA]</scope>
    <source>
        <strain evidence="2 3">ATCC 29453</strain>
    </source>
</reference>
<dbReference type="RefSeq" id="WP_002642899.1">
    <property type="nucleotide sequence ID" value="NZ_CP019448.1"/>
</dbReference>
<dbReference type="InterPro" id="IPR016071">
    <property type="entry name" value="Staphylococal_nuclease_OB-fold"/>
</dbReference>
<name>V9HK89_9NEIS</name>
<protein>
    <recommendedName>
        <fullName evidence="1">TNase-like domain-containing protein</fullName>
    </recommendedName>
</protein>
<dbReference type="Proteomes" id="UP000017813">
    <property type="component" value="Unassembled WGS sequence"/>
</dbReference>
<keyword evidence="3" id="KW-1185">Reference proteome</keyword>
<dbReference type="Gene3D" id="2.40.50.90">
    <property type="match status" value="1"/>
</dbReference>
<dbReference type="PANTHER" id="PTHR12302">
    <property type="entry name" value="EBNA2 BINDING PROTEIN P100"/>
    <property type="match status" value="1"/>
</dbReference>
<comment type="caution">
    <text evidence="2">The sequence shown here is derived from an EMBL/GenBank/DDBJ whole genome shotgun (WGS) entry which is preliminary data.</text>
</comment>
<dbReference type="HOGENOM" id="CLU_1353860_0_0_4"/>
<dbReference type="PANTHER" id="PTHR12302:SF26">
    <property type="entry name" value="BLR1266 PROTEIN"/>
    <property type="match status" value="1"/>
</dbReference>
<evidence type="ECO:0000313" key="2">
    <source>
        <dbReference type="EMBL" id="EFG30250.1"/>
    </source>
</evidence>